<dbReference type="GO" id="GO:0000009">
    <property type="term" value="F:alpha-1,6-mannosyltransferase activity"/>
    <property type="evidence" value="ECO:0007669"/>
    <property type="project" value="InterPro"/>
</dbReference>
<evidence type="ECO:0000256" key="1">
    <source>
        <dbReference type="ARBA" id="ARBA00009003"/>
    </source>
</evidence>
<dbReference type="GO" id="GO:0006487">
    <property type="term" value="P:protein N-linked glycosylation"/>
    <property type="evidence" value="ECO:0007669"/>
    <property type="project" value="TreeGrafter"/>
</dbReference>
<dbReference type="Pfam" id="PF04488">
    <property type="entry name" value="Gly_transf_sug"/>
    <property type="match status" value="1"/>
</dbReference>
<dbReference type="GO" id="GO:0000136">
    <property type="term" value="C:mannan polymerase complex"/>
    <property type="evidence" value="ECO:0007669"/>
    <property type="project" value="TreeGrafter"/>
</dbReference>
<evidence type="ECO:0000313" key="4">
    <source>
        <dbReference type="Proteomes" id="UP001287356"/>
    </source>
</evidence>
<reference evidence="3" key="1">
    <citation type="journal article" date="2023" name="Mol. Phylogenet. Evol.">
        <title>Genome-scale phylogeny and comparative genomics of the fungal order Sordariales.</title>
        <authorList>
            <person name="Hensen N."/>
            <person name="Bonometti L."/>
            <person name="Westerberg I."/>
            <person name="Brannstrom I.O."/>
            <person name="Guillou S."/>
            <person name="Cros-Aarteil S."/>
            <person name="Calhoun S."/>
            <person name="Haridas S."/>
            <person name="Kuo A."/>
            <person name="Mondo S."/>
            <person name="Pangilinan J."/>
            <person name="Riley R."/>
            <person name="LaButti K."/>
            <person name="Andreopoulos B."/>
            <person name="Lipzen A."/>
            <person name="Chen C."/>
            <person name="Yan M."/>
            <person name="Daum C."/>
            <person name="Ng V."/>
            <person name="Clum A."/>
            <person name="Steindorff A."/>
            <person name="Ohm R.A."/>
            <person name="Martin F."/>
            <person name="Silar P."/>
            <person name="Natvig D.O."/>
            <person name="Lalanne C."/>
            <person name="Gautier V."/>
            <person name="Ament-Velasquez S.L."/>
            <person name="Kruys A."/>
            <person name="Hutchinson M.I."/>
            <person name="Powell A.J."/>
            <person name="Barry K."/>
            <person name="Miller A.N."/>
            <person name="Grigoriev I.V."/>
            <person name="Debuchy R."/>
            <person name="Gladieux P."/>
            <person name="Hiltunen Thoren M."/>
            <person name="Johannesson H."/>
        </authorList>
    </citation>
    <scope>NUCLEOTIDE SEQUENCE</scope>
    <source>
        <strain evidence="3">CBS 958.72</strain>
    </source>
</reference>
<dbReference type="Proteomes" id="UP001287356">
    <property type="component" value="Unassembled WGS sequence"/>
</dbReference>
<dbReference type="PANTHER" id="PTHR31834">
    <property type="entry name" value="INITIATION-SPECIFIC ALPHA-1,6-MANNOSYLTRANSFERASE"/>
    <property type="match status" value="1"/>
</dbReference>
<organism evidence="3 4">
    <name type="scientific">Lasiosphaeria ovina</name>
    <dbReference type="NCBI Taxonomy" id="92902"/>
    <lineage>
        <taxon>Eukaryota</taxon>
        <taxon>Fungi</taxon>
        <taxon>Dikarya</taxon>
        <taxon>Ascomycota</taxon>
        <taxon>Pezizomycotina</taxon>
        <taxon>Sordariomycetes</taxon>
        <taxon>Sordariomycetidae</taxon>
        <taxon>Sordariales</taxon>
        <taxon>Lasiosphaeriaceae</taxon>
        <taxon>Lasiosphaeria</taxon>
    </lineage>
</organism>
<evidence type="ECO:0000256" key="2">
    <source>
        <dbReference type="SAM" id="Phobius"/>
    </source>
</evidence>
<reference evidence="3" key="2">
    <citation type="submission" date="2023-06" db="EMBL/GenBank/DDBJ databases">
        <authorList>
            <consortium name="Lawrence Berkeley National Laboratory"/>
            <person name="Haridas S."/>
            <person name="Hensen N."/>
            <person name="Bonometti L."/>
            <person name="Westerberg I."/>
            <person name="Brannstrom I.O."/>
            <person name="Guillou S."/>
            <person name="Cros-Aarteil S."/>
            <person name="Calhoun S."/>
            <person name="Kuo A."/>
            <person name="Mondo S."/>
            <person name="Pangilinan J."/>
            <person name="Riley R."/>
            <person name="Labutti K."/>
            <person name="Andreopoulos B."/>
            <person name="Lipzen A."/>
            <person name="Chen C."/>
            <person name="Yanf M."/>
            <person name="Daum C."/>
            <person name="Ng V."/>
            <person name="Clum A."/>
            <person name="Steindorff A."/>
            <person name="Ohm R."/>
            <person name="Martin F."/>
            <person name="Silar P."/>
            <person name="Natvig D."/>
            <person name="Lalanne C."/>
            <person name="Gautier V."/>
            <person name="Ament-Velasquez S.L."/>
            <person name="Kruys A."/>
            <person name="Hutchinson M.I."/>
            <person name="Powell A.J."/>
            <person name="Barry K."/>
            <person name="Miller A.N."/>
            <person name="Grigoriev I.V."/>
            <person name="Debuchy R."/>
            <person name="Gladieux P."/>
            <person name="Thoren M.H."/>
            <person name="Johannesson H."/>
        </authorList>
    </citation>
    <scope>NUCLEOTIDE SEQUENCE</scope>
    <source>
        <strain evidence="3">CBS 958.72</strain>
    </source>
</reference>
<name>A0AAE0KG47_9PEZI</name>
<dbReference type="PANTHER" id="PTHR31834:SF1">
    <property type="entry name" value="INITIATION-SPECIFIC ALPHA-1,6-MANNOSYLTRANSFERASE"/>
    <property type="match status" value="1"/>
</dbReference>
<keyword evidence="2" id="KW-1133">Transmembrane helix</keyword>
<proteinExistence type="inferred from homology"/>
<protein>
    <submittedName>
        <fullName evidence="3">Nucleotide-diphospho-sugar transferase</fullName>
    </submittedName>
</protein>
<dbReference type="InterPro" id="IPR039367">
    <property type="entry name" value="Och1-like"/>
</dbReference>
<dbReference type="InterPro" id="IPR029044">
    <property type="entry name" value="Nucleotide-diphossugar_trans"/>
</dbReference>
<feature type="transmembrane region" description="Helical" evidence="2">
    <location>
        <begin position="12"/>
        <end position="32"/>
    </location>
</feature>
<sequence length="321" mass="36247">MVTVLRLRNRPLLFSSLSVLLLIVFSLLYLNLDQLIKRPPIVQLSYTNTPIPRQIWQIFFPPAGTTTLKTSTLYADDWISVAPGYTYTLVTDVEAQRLLNTTPSFAQRPEIAATYNALTNPALKSDFLRYLILLSRGGIYSDVDTKPIVRLEDWLPDPERRATARLIIAPEYDETQDPNLPDMHPVQFCQWTIAAAPDHPVLERMVERALTGLRDVAARQGTSLDKVVVSGGETVKTTGPVAWTEVVFGVLQERDPSLTSYLDFAGIKAPRYYGDIVVLPAESFRADFFDESGLGAWWRKDHRALVRHFFRGAWRTVKLPG</sequence>
<keyword evidence="2" id="KW-0472">Membrane</keyword>
<keyword evidence="4" id="KW-1185">Reference proteome</keyword>
<keyword evidence="3" id="KW-0808">Transferase</keyword>
<gene>
    <name evidence="3" type="ORF">B0T24DRAFT_664734</name>
</gene>
<evidence type="ECO:0000313" key="3">
    <source>
        <dbReference type="EMBL" id="KAK3375557.1"/>
    </source>
</evidence>
<dbReference type="Gene3D" id="3.90.550.20">
    <property type="match status" value="1"/>
</dbReference>
<keyword evidence="2" id="KW-0812">Transmembrane</keyword>
<accession>A0AAE0KG47</accession>
<dbReference type="EMBL" id="JAULSN010000003">
    <property type="protein sequence ID" value="KAK3375557.1"/>
    <property type="molecule type" value="Genomic_DNA"/>
</dbReference>
<comment type="caution">
    <text evidence="3">The sequence shown here is derived from an EMBL/GenBank/DDBJ whole genome shotgun (WGS) entry which is preliminary data.</text>
</comment>
<comment type="similarity">
    <text evidence="1">Belongs to the glycosyltransferase 32 family.</text>
</comment>
<dbReference type="SUPFAM" id="SSF53448">
    <property type="entry name" value="Nucleotide-diphospho-sugar transferases"/>
    <property type="match status" value="1"/>
</dbReference>
<dbReference type="AlphaFoldDB" id="A0AAE0KG47"/>
<dbReference type="InterPro" id="IPR007577">
    <property type="entry name" value="GlycoTrfase_DXD_sugar-bd_CS"/>
</dbReference>